<dbReference type="EMBL" id="CP042425">
    <property type="protein sequence ID" value="QEL20526.1"/>
    <property type="molecule type" value="Genomic_DNA"/>
</dbReference>
<dbReference type="KEGG" id="lrs:PX52LOC_07631"/>
<protein>
    <submittedName>
        <fullName evidence="1">Uncharacterized protein</fullName>
    </submittedName>
</protein>
<name>A0A5C1ARC2_9BACT</name>
<accession>A0A5C1ARC2</accession>
<evidence type="ECO:0000313" key="1">
    <source>
        <dbReference type="EMBL" id="QEL20526.1"/>
    </source>
</evidence>
<dbReference type="AlphaFoldDB" id="A0A5C1ARC2"/>
<keyword evidence="2" id="KW-1185">Reference proteome</keyword>
<dbReference type="RefSeq" id="WP_149114815.1">
    <property type="nucleotide sequence ID" value="NZ_CP042425.1"/>
</dbReference>
<evidence type="ECO:0000313" key="2">
    <source>
        <dbReference type="Proteomes" id="UP000324974"/>
    </source>
</evidence>
<reference evidence="2" key="1">
    <citation type="submission" date="2019-08" db="EMBL/GenBank/DDBJ databases">
        <title>Limnoglobus roseus gen. nov., sp. nov., a novel freshwater planctomycete with a giant genome from the family Gemmataceae.</title>
        <authorList>
            <person name="Kulichevskaya I.S."/>
            <person name="Naumoff D.G."/>
            <person name="Miroshnikov K."/>
            <person name="Ivanova A."/>
            <person name="Philippov D.A."/>
            <person name="Hakobyan A."/>
            <person name="Rijpstra I.C."/>
            <person name="Sinninghe Damste J.S."/>
            <person name="Liesack W."/>
            <person name="Dedysh S.N."/>
        </authorList>
    </citation>
    <scope>NUCLEOTIDE SEQUENCE [LARGE SCALE GENOMIC DNA]</scope>
    <source>
        <strain evidence="2">PX52</strain>
    </source>
</reference>
<sequence>MAIHPNQSIMDLGVGVERFQDEKNDYKPETRTMWPTRDHEGQYTGILIRERDGRKSQVKKSRQHFYYADHWVTSTSPAVLFVEGGLSTAGNISAELCVIGRPTKTIRVK</sequence>
<gene>
    <name evidence="1" type="ORF">PX52LOC_07631</name>
</gene>
<dbReference type="Proteomes" id="UP000324974">
    <property type="component" value="Chromosome"/>
</dbReference>
<proteinExistence type="predicted"/>
<organism evidence="1 2">
    <name type="scientific">Limnoglobus roseus</name>
    <dbReference type="NCBI Taxonomy" id="2598579"/>
    <lineage>
        <taxon>Bacteria</taxon>
        <taxon>Pseudomonadati</taxon>
        <taxon>Planctomycetota</taxon>
        <taxon>Planctomycetia</taxon>
        <taxon>Gemmatales</taxon>
        <taxon>Gemmataceae</taxon>
        <taxon>Limnoglobus</taxon>
    </lineage>
</organism>